<evidence type="ECO:0000313" key="7">
    <source>
        <dbReference type="Proteomes" id="UP000509367"/>
    </source>
</evidence>
<keyword evidence="2 5" id="KW-0032">Aminotransferase</keyword>
<dbReference type="InterPro" id="IPR005814">
    <property type="entry name" value="Aminotrans_3"/>
</dbReference>
<keyword evidence="7" id="KW-1185">Reference proteome</keyword>
<comment type="catalytic activity">
    <reaction evidence="5">
        <text>N(2)-acetyl-L-ornithine + 2-oxoglutarate = N-acetyl-L-glutamate 5-semialdehyde + L-glutamate</text>
        <dbReference type="Rhea" id="RHEA:18049"/>
        <dbReference type="ChEBI" id="CHEBI:16810"/>
        <dbReference type="ChEBI" id="CHEBI:29123"/>
        <dbReference type="ChEBI" id="CHEBI:29985"/>
        <dbReference type="ChEBI" id="CHEBI:57805"/>
        <dbReference type="EC" id="2.6.1.11"/>
    </reaction>
</comment>
<dbReference type="InterPro" id="IPR004636">
    <property type="entry name" value="AcOrn/SuccOrn_fam"/>
</dbReference>
<comment type="pathway">
    <text evidence="5">Amino-acid biosynthesis; L-arginine biosynthesis; N(2)-acetyl-L-ornithine from L-glutamate: step 4/4.</text>
</comment>
<feature type="modified residue" description="N6-(pyridoxal phosphate)lysine" evidence="5">
    <location>
        <position position="245"/>
    </location>
</feature>
<feature type="binding site" evidence="5">
    <location>
        <position position="273"/>
    </location>
    <ligand>
        <name>N(2)-acetyl-L-ornithine</name>
        <dbReference type="ChEBI" id="CHEBI:57805"/>
    </ligand>
</feature>
<keyword evidence="1 5" id="KW-0055">Arginine biosynthesis</keyword>
<dbReference type="GO" id="GO:0003992">
    <property type="term" value="F:N2-acetyl-L-ornithine:2-oxoglutarate 5-aminotransferase activity"/>
    <property type="evidence" value="ECO:0007669"/>
    <property type="project" value="UniProtKB-UniRule"/>
</dbReference>
<dbReference type="EMBL" id="CP054836">
    <property type="protein sequence ID" value="QKV19367.1"/>
    <property type="molecule type" value="Genomic_DNA"/>
</dbReference>
<dbReference type="PIRSF" id="PIRSF000521">
    <property type="entry name" value="Transaminase_4ab_Lys_Orn"/>
    <property type="match status" value="1"/>
</dbReference>
<dbReference type="GO" id="GO:0005737">
    <property type="term" value="C:cytoplasm"/>
    <property type="evidence" value="ECO:0007669"/>
    <property type="project" value="UniProtKB-SubCell"/>
</dbReference>
<dbReference type="HAMAP" id="MF_01107">
    <property type="entry name" value="ArgD_aminotrans_3"/>
    <property type="match status" value="1"/>
</dbReference>
<dbReference type="NCBIfam" id="NF002325">
    <property type="entry name" value="PRK01278.1"/>
    <property type="match status" value="1"/>
</dbReference>
<dbReference type="Gene3D" id="3.40.640.10">
    <property type="entry name" value="Type I PLP-dependent aspartate aminotransferase-like (Major domain)"/>
    <property type="match status" value="1"/>
</dbReference>
<dbReference type="NCBIfam" id="TIGR00707">
    <property type="entry name" value="argD"/>
    <property type="match status" value="1"/>
</dbReference>
<dbReference type="RefSeq" id="WP_175277259.1">
    <property type="nucleotide sequence ID" value="NZ_CP054836.1"/>
</dbReference>
<dbReference type="GO" id="GO:0006526">
    <property type="term" value="P:L-arginine biosynthetic process"/>
    <property type="evidence" value="ECO:0007669"/>
    <property type="project" value="UniProtKB-UniRule"/>
</dbReference>
<feature type="binding site" evidence="5">
    <location>
        <position position="131"/>
    </location>
    <ligand>
        <name>pyridoxal 5'-phosphate</name>
        <dbReference type="ChEBI" id="CHEBI:597326"/>
    </ligand>
</feature>
<sequence>MNEPSPLFETYARADIAFDRGEGSWLVDTRGERYLDFGGGIAVSALGHAHPHLVETLREQAGKLWHTSNLYEVPEQRRLAQRLVDATFADKVFFTNSGAEALECAIKTARRYHYAGGHPERFRIVTFEGAFHGRTLATIAAGGQPKYLEGFGPKVEGFDQVPFNDMDALEAAITEETAAILIEPVQGEGGIRPVPLQFLRDLRALCDDKGLLLIFDEVQCGMGRTGKLFAHEWAGVTPDIMAVAKAIGGGFPMGACLATEEAARGMVPGVHGTTYGGNPLAMAVGNAVLDVVLEEGFLETVRDKALRLKQGLASIVDRHPDVFAEVRGEGLMLGLKCVVPNGEVVNELYANHMLTVPAGENVVRILPPLTASDEDISIALERIDAAATAVSARRGKEPSDNEEL</sequence>
<comment type="subcellular location">
    <subcellularLocation>
        <location evidence="5">Cytoplasm</location>
    </subcellularLocation>
</comment>
<dbReference type="PROSITE" id="PS00600">
    <property type="entry name" value="AA_TRANSFER_CLASS_3"/>
    <property type="match status" value="1"/>
</dbReference>
<evidence type="ECO:0000256" key="2">
    <source>
        <dbReference type="ARBA" id="ARBA00022576"/>
    </source>
</evidence>
<dbReference type="InterPro" id="IPR015424">
    <property type="entry name" value="PyrdxlP-dep_Trfase"/>
</dbReference>
<feature type="binding site" evidence="5">
    <location>
        <begin position="216"/>
        <end position="219"/>
    </location>
    <ligand>
        <name>pyridoxal 5'-phosphate</name>
        <dbReference type="ChEBI" id="CHEBI:597326"/>
    </ligand>
</feature>
<keyword evidence="3 5" id="KW-0808">Transferase</keyword>
<dbReference type="UniPathway" id="UPA00068">
    <property type="reaction ID" value="UER00109"/>
</dbReference>
<dbReference type="FunFam" id="3.40.640.10:FF:000004">
    <property type="entry name" value="Acetylornithine aminotransferase"/>
    <property type="match status" value="1"/>
</dbReference>
<comment type="miscellaneous">
    <text evidence="5">May also have succinyldiaminopimelate aminotransferase activity, thus carrying out the corresponding step in lysine biosynthesis.</text>
</comment>
<evidence type="ECO:0000256" key="1">
    <source>
        <dbReference type="ARBA" id="ARBA00022571"/>
    </source>
</evidence>
<dbReference type="AlphaFoldDB" id="A0A6N1VKA2"/>
<feature type="binding site" evidence="5">
    <location>
        <position position="134"/>
    </location>
    <ligand>
        <name>N(2)-acetyl-L-ornithine</name>
        <dbReference type="ChEBI" id="CHEBI:57805"/>
    </ligand>
</feature>
<dbReference type="KEGG" id="orm:HTY61_13315"/>
<feature type="binding site" evidence="5">
    <location>
        <begin position="98"/>
        <end position="99"/>
    </location>
    <ligand>
        <name>pyridoxal 5'-phosphate</name>
        <dbReference type="ChEBI" id="CHEBI:597326"/>
    </ligand>
</feature>
<keyword evidence="4 5" id="KW-0663">Pyridoxal phosphate</keyword>
<dbReference type="EC" id="2.6.1.11" evidence="5"/>
<organism evidence="6 7">
    <name type="scientific">Oricola thermophila</name>
    <dbReference type="NCBI Taxonomy" id="2742145"/>
    <lineage>
        <taxon>Bacteria</taxon>
        <taxon>Pseudomonadati</taxon>
        <taxon>Pseudomonadota</taxon>
        <taxon>Alphaproteobacteria</taxon>
        <taxon>Hyphomicrobiales</taxon>
        <taxon>Ahrensiaceae</taxon>
        <taxon>Oricola</taxon>
    </lineage>
</organism>
<proteinExistence type="inferred from homology"/>
<dbReference type="Proteomes" id="UP000509367">
    <property type="component" value="Chromosome"/>
</dbReference>
<protein>
    <recommendedName>
        <fullName evidence="5">Acetylornithine aminotransferase</fullName>
        <shortName evidence="5">ACOAT</shortName>
        <ecNumber evidence="5">2.6.1.11</ecNumber>
    </recommendedName>
</protein>
<accession>A0A6N1VKA2</accession>
<comment type="cofactor">
    <cofactor evidence="5">
        <name>pyridoxal 5'-phosphate</name>
        <dbReference type="ChEBI" id="CHEBI:597326"/>
    </cofactor>
    <text evidence="5">Binds 1 pyridoxal phosphate per subunit.</text>
</comment>
<evidence type="ECO:0000256" key="4">
    <source>
        <dbReference type="ARBA" id="ARBA00022898"/>
    </source>
</evidence>
<dbReference type="InterPro" id="IPR050103">
    <property type="entry name" value="Class-III_PLP-dep_AT"/>
</dbReference>
<dbReference type="SUPFAM" id="SSF53383">
    <property type="entry name" value="PLP-dependent transferases"/>
    <property type="match status" value="1"/>
</dbReference>
<comment type="subunit">
    <text evidence="5">Homodimer.</text>
</comment>
<dbReference type="GO" id="GO:0042802">
    <property type="term" value="F:identical protein binding"/>
    <property type="evidence" value="ECO:0007669"/>
    <property type="project" value="TreeGrafter"/>
</dbReference>
<reference evidence="6 7" key="1">
    <citation type="submission" date="2020-06" db="EMBL/GenBank/DDBJ databases">
        <title>Oricola thermophila sp. nov. isolated from a tidal sediments.</title>
        <authorList>
            <person name="Kwon K.K."/>
            <person name="Yang S.-H."/>
            <person name="Park M.-J."/>
        </authorList>
    </citation>
    <scope>NUCLEOTIDE SEQUENCE [LARGE SCALE GENOMIC DNA]</scope>
    <source>
        <strain evidence="6 7">MEBiC13590</strain>
    </source>
</reference>
<gene>
    <name evidence="5" type="primary">argD</name>
    <name evidence="6" type="ORF">HTY61_13315</name>
</gene>
<dbReference type="GO" id="GO:0030170">
    <property type="term" value="F:pyridoxal phosphate binding"/>
    <property type="evidence" value="ECO:0007669"/>
    <property type="project" value="InterPro"/>
</dbReference>
<dbReference type="CDD" id="cd00610">
    <property type="entry name" value="OAT_like"/>
    <property type="match status" value="1"/>
</dbReference>
<dbReference type="InterPro" id="IPR015422">
    <property type="entry name" value="PyrdxlP-dep_Trfase_small"/>
</dbReference>
<dbReference type="Pfam" id="PF00202">
    <property type="entry name" value="Aminotran_3"/>
    <property type="match status" value="1"/>
</dbReference>
<name>A0A6N1VKA2_9HYPH</name>
<dbReference type="PANTHER" id="PTHR11986">
    <property type="entry name" value="AMINOTRANSFERASE CLASS III"/>
    <property type="match status" value="1"/>
</dbReference>
<dbReference type="Gene3D" id="3.90.1150.10">
    <property type="entry name" value="Aspartate Aminotransferase, domain 1"/>
    <property type="match status" value="1"/>
</dbReference>
<keyword evidence="5" id="KW-0028">Amino-acid biosynthesis</keyword>
<dbReference type="InterPro" id="IPR049704">
    <property type="entry name" value="Aminotrans_3_PPA_site"/>
</dbReference>
<evidence type="ECO:0000313" key="6">
    <source>
        <dbReference type="EMBL" id="QKV19367.1"/>
    </source>
</evidence>
<feature type="binding site" evidence="5">
    <location>
        <position position="274"/>
    </location>
    <ligand>
        <name>pyridoxal 5'-phosphate</name>
        <dbReference type="ChEBI" id="CHEBI:597326"/>
    </ligand>
</feature>
<dbReference type="PANTHER" id="PTHR11986:SF113">
    <property type="entry name" value="SUCCINYLORNITHINE TRANSAMINASE"/>
    <property type="match status" value="1"/>
</dbReference>
<dbReference type="InterPro" id="IPR015421">
    <property type="entry name" value="PyrdxlP-dep_Trfase_major"/>
</dbReference>
<evidence type="ECO:0000256" key="3">
    <source>
        <dbReference type="ARBA" id="ARBA00022679"/>
    </source>
</evidence>
<comment type="similarity">
    <text evidence="5">Belongs to the class-III pyridoxal-phosphate-dependent aminotransferase family. ArgD subfamily.</text>
</comment>
<keyword evidence="5" id="KW-0963">Cytoplasm</keyword>
<evidence type="ECO:0000256" key="5">
    <source>
        <dbReference type="HAMAP-Rule" id="MF_01107"/>
    </source>
</evidence>